<sequence length="237" mass="26783">MAARWAEALLKLQRVDLKIRELEARLALLPKEMTELKNKRDAAVAEVNAAASAAKKIELERKGVESEIEKLNAENKRLQQQSAMVKKNTEYQAMLGTIALNEKKVGDLESRELELMDRFEEARKAYRKIRQDNEAAVNAIRAEFDELVAFAGDLKKEIAQLKEERPADIRGVDGETLARYNRLLAGKDGIAPLVRVENEICGSCHLRVTRQALTNMQKGAVTSCENCMHFIYLEDVE</sequence>
<evidence type="ECO:0000313" key="4">
    <source>
        <dbReference type="Proteomes" id="UP000435649"/>
    </source>
</evidence>
<feature type="domain" description="CT398-like coiled coil hairpin" evidence="2">
    <location>
        <begin position="12"/>
        <end position="185"/>
    </location>
</feature>
<dbReference type="InterPro" id="IPR056003">
    <property type="entry name" value="CT398_CC_hairpin"/>
</dbReference>
<organism evidence="3 4">
    <name type="scientific">Victivallis lenta</name>
    <dbReference type="NCBI Taxonomy" id="2606640"/>
    <lineage>
        <taxon>Bacteria</taxon>
        <taxon>Pseudomonadati</taxon>
        <taxon>Lentisphaerota</taxon>
        <taxon>Lentisphaeria</taxon>
        <taxon>Victivallales</taxon>
        <taxon>Victivallaceae</taxon>
        <taxon>Victivallis</taxon>
    </lineage>
</organism>
<evidence type="ECO:0000256" key="1">
    <source>
        <dbReference type="SAM" id="Coils"/>
    </source>
</evidence>
<accession>A0A844FYD2</accession>
<dbReference type="AlphaFoldDB" id="A0A844FYD2"/>
<dbReference type="Proteomes" id="UP000435649">
    <property type="component" value="Unassembled WGS sequence"/>
</dbReference>
<protein>
    <recommendedName>
        <fullName evidence="2">CT398-like coiled coil hairpin domain-containing protein</fullName>
    </recommendedName>
</protein>
<reference evidence="3 4" key="1">
    <citation type="submission" date="2019-08" db="EMBL/GenBank/DDBJ databases">
        <title>In-depth cultivation of the pig gut microbiome towards novel bacterial diversity and tailored functional studies.</title>
        <authorList>
            <person name="Wylensek D."/>
            <person name="Hitch T.C.A."/>
            <person name="Clavel T."/>
        </authorList>
    </citation>
    <scope>NUCLEOTIDE SEQUENCE [LARGE SCALE GENOMIC DNA]</scope>
    <source>
        <strain evidence="3 4">BBE-744-WT-12</strain>
    </source>
</reference>
<comment type="caution">
    <text evidence="3">The sequence shown here is derived from an EMBL/GenBank/DDBJ whole genome shotgun (WGS) entry which is preliminary data.</text>
</comment>
<proteinExistence type="predicted"/>
<dbReference type="RefSeq" id="WP_154416881.1">
    <property type="nucleotide sequence ID" value="NZ_CALXOB010000031.1"/>
</dbReference>
<keyword evidence="4" id="KW-1185">Reference proteome</keyword>
<gene>
    <name evidence="3" type="ORF">FYJ85_02395</name>
</gene>
<evidence type="ECO:0000313" key="3">
    <source>
        <dbReference type="EMBL" id="MST95893.1"/>
    </source>
</evidence>
<dbReference type="Pfam" id="PF24481">
    <property type="entry name" value="CT398_CC"/>
    <property type="match status" value="1"/>
</dbReference>
<dbReference type="Gene3D" id="1.10.287.1490">
    <property type="match status" value="1"/>
</dbReference>
<keyword evidence="1" id="KW-0175">Coiled coil</keyword>
<evidence type="ECO:0000259" key="2">
    <source>
        <dbReference type="Pfam" id="PF24481"/>
    </source>
</evidence>
<name>A0A844FYD2_9BACT</name>
<dbReference type="EMBL" id="VUNS01000002">
    <property type="protein sequence ID" value="MST95893.1"/>
    <property type="molecule type" value="Genomic_DNA"/>
</dbReference>
<feature type="coiled-coil region" evidence="1">
    <location>
        <begin position="19"/>
        <end position="88"/>
    </location>
</feature>